<dbReference type="InterPro" id="IPR050789">
    <property type="entry name" value="Diverse_Enzym_Activities"/>
</dbReference>
<dbReference type="PANTHER" id="PTHR43283">
    <property type="entry name" value="BETA-LACTAMASE-RELATED"/>
    <property type="match status" value="1"/>
</dbReference>
<dbReference type="EMBL" id="RIAR02000001">
    <property type="protein sequence ID" value="NSL88982.1"/>
    <property type="molecule type" value="Genomic_DNA"/>
</dbReference>
<evidence type="ECO:0000259" key="1">
    <source>
        <dbReference type="Pfam" id="PF00144"/>
    </source>
</evidence>
<dbReference type="Proteomes" id="UP000281028">
    <property type="component" value="Unassembled WGS sequence"/>
</dbReference>
<dbReference type="Gene3D" id="3.40.710.10">
    <property type="entry name" value="DD-peptidase/beta-lactamase superfamily"/>
    <property type="match status" value="1"/>
</dbReference>
<dbReference type="Pfam" id="PF00144">
    <property type="entry name" value="Beta-lactamase"/>
    <property type="match status" value="1"/>
</dbReference>
<protein>
    <submittedName>
        <fullName evidence="2">Beta-lactamase family protein</fullName>
    </submittedName>
</protein>
<accession>A0A3S1CU72</accession>
<dbReference type="PANTHER" id="PTHR43283:SF3">
    <property type="entry name" value="BETA-LACTAMASE FAMILY PROTEIN (AFU_ORTHOLOGUE AFUA_5G07500)"/>
    <property type="match status" value="1"/>
</dbReference>
<evidence type="ECO:0000313" key="3">
    <source>
        <dbReference type="Proteomes" id="UP000281028"/>
    </source>
</evidence>
<dbReference type="SUPFAM" id="SSF56601">
    <property type="entry name" value="beta-lactamase/transpeptidase-like"/>
    <property type="match status" value="1"/>
</dbReference>
<dbReference type="AlphaFoldDB" id="A0A3S1CU72"/>
<feature type="domain" description="Beta-lactamase-related" evidence="1">
    <location>
        <begin position="44"/>
        <end position="418"/>
    </location>
</feature>
<reference evidence="2" key="1">
    <citation type="submission" date="2020-05" db="EMBL/GenBank/DDBJ databases">
        <title>Chitinophaga laudate sp. nov., isolated from a tropical peat swamp.</title>
        <authorList>
            <person name="Goh C.B.S."/>
            <person name="Lee M.S."/>
            <person name="Parimannan S."/>
            <person name="Pasbakhsh P."/>
            <person name="Yule C.M."/>
            <person name="Rajandas H."/>
            <person name="Loke S."/>
            <person name="Croft L."/>
            <person name="Tan J.B.L."/>
        </authorList>
    </citation>
    <scope>NUCLEOTIDE SEQUENCE</scope>
    <source>
        <strain evidence="2">Mgbs1</strain>
    </source>
</reference>
<dbReference type="OrthoDB" id="1522765at2"/>
<organism evidence="2 3">
    <name type="scientific">Chitinophaga solisilvae</name>
    <dbReference type="NCBI Taxonomy" id="1233460"/>
    <lineage>
        <taxon>Bacteria</taxon>
        <taxon>Pseudomonadati</taxon>
        <taxon>Bacteroidota</taxon>
        <taxon>Chitinophagia</taxon>
        <taxon>Chitinophagales</taxon>
        <taxon>Chitinophagaceae</taxon>
        <taxon>Chitinophaga</taxon>
    </lineage>
</organism>
<proteinExistence type="predicted"/>
<keyword evidence="3" id="KW-1185">Reference proteome</keyword>
<evidence type="ECO:0000313" key="2">
    <source>
        <dbReference type="EMBL" id="NSL88982.1"/>
    </source>
</evidence>
<comment type="caution">
    <text evidence="2">The sequence shown here is derived from an EMBL/GenBank/DDBJ whole genome shotgun (WGS) entry which is preliminary data.</text>
</comment>
<gene>
    <name evidence="2" type="ORF">ECE50_019225</name>
</gene>
<name>A0A3S1CU72_9BACT</name>
<dbReference type="InterPro" id="IPR001466">
    <property type="entry name" value="Beta-lactam-related"/>
</dbReference>
<sequence>MKKYMLLLTLLPLAARAQLLRPAAPAAAGMSAERLNRIDTLILEYISRGYVNGVTAMVIRDGKIVYNKAFGYDNTALKIPEKTDNIFRIASQTKAITSVALMTLYEEGKFLLDDPVSRYIPEFARPQVLKTFNPADSSWTTEPATREITIRHLLTHTSGIGYAQIGSKEANAIYAKAGVIAGIGVKDALLADKMKILGKLPLFHNPGEKWTYGLNTDVLGYLIEVLSGKPLDQFLRDRLFIPLGMKDTYFYLPPEKQGRLVTLYSEDKKTKLIAPMPADVELQGARLIPDYPKMKGSYFSGGGGLSSTMYDYAIFLQMLLNGGSYNGVRILSRNTVRIMTMNQTGDLPTGWNSQDNFGLGFAVVNEKSSGVSLLPAGVFSWGGMFNTAYWADPKEKLIGIIYKNIWPTTHGELNDKYKVLVYQAIND</sequence>
<dbReference type="InterPro" id="IPR012338">
    <property type="entry name" value="Beta-lactam/transpept-like"/>
</dbReference>